<evidence type="ECO:0000313" key="3">
    <source>
        <dbReference type="EMBL" id="ACU90440.1"/>
    </source>
</evidence>
<comment type="subcellular location">
    <subcellularLocation>
        <location evidence="2">Cell membrane</location>
        <topology evidence="2">Lipid-anchor</topology>
    </subcellularLocation>
</comment>
<dbReference type="Gene3D" id="2.20.200.10">
    <property type="entry name" value="Outer membrane efflux proteins (OEP)"/>
    <property type="match status" value="1"/>
</dbReference>
<keyword evidence="2" id="KW-0472">Membrane</keyword>
<dbReference type="GO" id="GO:0005886">
    <property type="term" value="C:plasma membrane"/>
    <property type="evidence" value="ECO:0007669"/>
    <property type="project" value="UniProtKB-SubCell"/>
</dbReference>
<keyword evidence="2" id="KW-0564">Palmitate</keyword>
<feature type="signal peptide" evidence="2">
    <location>
        <begin position="1"/>
        <end position="16"/>
    </location>
</feature>
<comment type="similarity">
    <text evidence="1 2">Belongs to the outer membrane factor (OMF) (TC 1.B.17) family.</text>
</comment>
<dbReference type="Pfam" id="PF02321">
    <property type="entry name" value="OEP"/>
    <property type="match status" value="2"/>
</dbReference>
<keyword evidence="2" id="KW-1134">Transmembrane beta strand</keyword>
<gene>
    <name evidence="3" type="ordered locus">Dbac_2360</name>
</gene>
<keyword evidence="2" id="KW-0732">Signal</keyword>
<dbReference type="PANTHER" id="PTHR30203:SF33">
    <property type="entry name" value="BLR4455 PROTEIN"/>
    <property type="match status" value="1"/>
</dbReference>
<dbReference type="PANTHER" id="PTHR30203">
    <property type="entry name" value="OUTER MEMBRANE CATION EFFLUX PROTEIN"/>
    <property type="match status" value="1"/>
</dbReference>
<keyword evidence="2 3" id="KW-0449">Lipoprotein</keyword>
<dbReference type="AlphaFoldDB" id="C7LR34"/>
<evidence type="ECO:0000256" key="2">
    <source>
        <dbReference type="RuleBase" id="RU362097"/>
    </source>
</evidence>
<feature type="chain" id="PRO_5001437654" evidence="2">
    <location>
        <begin position="17"/>
        <end position="465"/>
    </location>
</feature>
<keyword evidence="4" id="KW-1185">Reference proteome</keyword>
<dbReference type="NCBIfam" id="TIGR01845">
    <property type="entry name" value="outer_NodT"/>
    <property type="match status" value="1"/>
</dbReference>
<name>C7LR34_DESBD</name>
<sequence length="465" mass="51106">MRLLVFLVLILSGCHAFTPVPPSVPQPPQAYRLQAGEHMPGEEWWRALHSEDLNRLMDEALRSAPDIRTALARLEQAEAAAQKTGSALWPTLDASAEAARSWTKLHAQNQVESDTYGLGLAASYELDLWGRVRALRQADTLFVMASRDDLRTAALTLSGEVVGAWISLCSTRQQLAVLEEQQRTNAAILSTLELRFANSLASALDVLQQREAIAQTETVIFPLRSEAVRLENRINLLLGKAPGSVDLASATTLPEPMPIPGTGLPADLLRERPDIRAAWQRLLESGWDVAAARADRMPALRLTGNFEHSGGDASRIFDNWLANLAASLTAPIIDGGSRRAEVERQEAVRRERLATYEKTVFSALSEVDTAVSSVLKQIELVRALTTQRDTAQAALTSARIRYQNGVLEYDTVLSLLLKLQQLDRTHIREQASLLTLQTGLCRALGKGWRTSFPDAPSNTKAEKSI</sequence>
<dbReference type="GO" id="GO:0015562">
    <property type="term" value="F:efflux transmembrane transporter activity"/>
    <property type="evidence" value="ECO:0007669"/>
    <property type="project" value="InterPro"/>
</dbReference>
<dbReference type="RefSeq" id="WP_015774529.1">
    <property type="nucleotide sequence ID" value="NC_013173.1"/>
</dbReference>
<dbReference type="EMBL" id="CP001629">
    <property type="protein sequence ID" value="ACU90440.1"/>
    <property type="molecule type" value="Genomic_DNA"/>
</dbReference>
<accession>C7LR34</accession>
<dbReference type="Gene3D" id="1.20.1600.10">
    <property type="entry name" value="Outer membrane efflux proteins (OEP)"/>
    <property type="match status" value="1"/>
</dbReference>
<reference evidence="3 4" key="1">
    <citation type="journal article" date="2009" name="Stand. Genomic Sci.">
        <title>Complete genome sequence of Desulfomicrobium baculatum type strain (X).</title>
        <authorList>
            <person name="Copeland A."/>
            <person name="Spring S."/>
            <person name="Goker M."/>
            <person name="Schneider S."/>
            <person name="Lapidus A."/>
            <person name="Del Rio T.G."/>
            <person name="Tice H."/>
            <person name="Cheng J.F."/>
            <person name="Chen F."/>
            <person name="Nolan M."/>
            <person name="Bruce D."/>
            <person name="Goodwin L."/>
            <person name="Pitluck S."/>
            <person name="Ivanova N."/>
            <person name="Mavrommatis K."/>
            <person name="Ovchinnikova G."/>
            <person name="Pati A."/>
            <person name="Chen A."/>
            <person name="Palaniappan K."/>
            <person name="Land M."/>
            <person name="Hauser L."/>
            <person name="Chang Y.J."/>
            <person name="Jeffries C.C."/>
            <person name="Meincke L."/>
            <person name="Sims D."/>
            <person name="Brettin T."/>
            <person name="Detter J.C."/>
            <person name="Han C."/>
            <person name="Chain P."/>
            <person name="Bristow J."/>
            <person name="Eisen J.A."/>
            <person name="Markowitz V."/>
            <person name="Hugenholtz P."/>
            <person name="Kyrpides N.C."/>
            <person name="Klenk H.P."/>
            <person name="Lucas S."/>
        </authorList>
    </citation>
    <scope>NUCLEOTIDE SEQUENCE [LARGE SCALE GENOMIC DNA]</scope>
    <source>
        <strain evidence="4">DSM 4028 / VKM B-1378 / X</strain>
    </source>
</reference>
<dbReference type="KEGG" id="dba:Dbac_2360"/>
<organism evidence="3 4">
    <name type="scientific">Desulfomicrobium baculatum (strain DSM 4028 / VKM B-1378 / X)</name>
    <name type="common">Desulfovibrio baculatus</name>
    <dbReference type="NCBI Taxonomy" id="525897"/>
    <lineage>
        <taxon>Bacteria</taxon>
        <taxon>Pseudomonadati</taxon>
        <taxon>Thermodesulfobacteriota</taxon>
        <taxon>Desulfovibrionia</taxon>
        <taxon>Desulfovibrionales</taxon>
        <taxon>Desulfomicrobiaceae</taxon>
        <taxon>Desulfomicrobium</taxon>
    </lineage>
</organism>
<keyword evidence="2" id="KW-0812">Transmembrane</keyword>
<dbReference type="SUPFAM" id="SSF56954">
    <property type="entry name" value="Outer membrane efflux proteins (OEP)"/>
    <property type="match status" value="1"/>
</dbReference>
<dbReference type="HOGENOM" id="CLU_012817_13_1_7"/>
<dbReference type="InterPro" id="IPR003423">
    <property type="entry name" value="OMP_efflux"/>
</dbReference>
<dbReference type="InterPro" id="IPR010131">
    <property type="entry name" value="MdtP/NodT-like"/>
</dbReference>
<evidence type="ECO:0000256" key="1">
    <source>
        <dbReference type="ARBA" id="ARBA00007613"/>
    </source>
</evidence>
<protein>
    <submittedName>
        <fullName evidence="3">RND efflux system, outer membrane lipoprotein, NodT family</fullName>
    </submittedName>
</protein>
<dbReference type="eggNOG" id="COG1538">
    <property type="taxonomic scope" value="Bacteria"/>
</dbReference>
<dbReference type="Proteomes" id="UP000002216">
    <property type="component" value="Chromosome"/>
</dbReference>
<dbReference type="OrthoDB" id="9783163at2"/>
<evidence type="ECO:0000313" key="4">
    <source>
        <dbReference type="Proteomes" id="UP000002216"/>
    </source>
</evidence>
<dbReference type="STRING" id="525897.Dbac_2360"/>
<proteinExistence type="inferred from homology"/>